<keyword evidence="4" id="KW-1185">Reference proteome</keyword>
<dbReference type="Pfam" id="PF08241">
    <property type="entry name" value="Methyltransf_11"/>
    <property type="match status" value="1"/>
</dbReference>
<evidence type="ECO:0000313" key="3">
    <source>
        <dbReference type="EMBL" id="MDQ0115772.1"/>
    </source>
</evidence>
<feature type="region of interest" description="Disordered" evidence="1">
    <location>
        <begin position="1"/>
        <end position="24"/>
    </location>
</feature>
<dbReference type="CDD" id="cd02440">
    <property type="entry name" value="AdoMet_MTases"/>
    <property type="match status" value="1"/>
</dbReference>
<evidence type="ECO:0000259" key="2">
    <source>
        <dbReference type="Pfam" id="PF08241"/>
    </source>
</evidence>
<dbReference type="Proteomes" id="UP001229346">
    <property type="component" value="Unassembled WGS sequence"/>
</dbReference>
<name>A0ABT9U7Z0_PAEHA</name>
<dbReference type="InterPro" id="IPR013216">
    <property type="entry name" value="Methyltransf_11"/>
</dbReference>
<evidence type="ECO:0000313" key="4">
    <source>
        <dbReference type="Proteomes" id="UP001229346"/>
    </source>
</evidence>
<dbReference type="PANTHER" id="PTHR42912:SF93">
    <property type="entry name" value="N6-ADENOSINE-METHYLTRANSFERASE TMT1A"/>
    <property type="match status" value="1"/>
</dbReference>
<proteinExistence type="predicted"/>
<protein>
    <submittedName>
        <fullName evidence="3">Ubiquinone/menaquinone biosynthesis C-methylase UbiE</fullName>
    </submittedName>
</protein>
<reference evidence="3 4" key="1">
    <citation type="submission" date="2023-07" db="EMBL/GenBank/DDBJ databases">
        <title>Sorghum-associated microbial communities from plants grown in Nebraska, USA.</title>
        <authorList>
            <person name="Schachtman D."/>
        </authorList>
    </citation>
    <scope>NUCLEOTIDE SEQUENCE [LARGE SCALE GENOMIC DNA]</scope>
    <source>
        <strain evidence="3 4">CC482</strain>
    </source>
</reference>
<evidence type="ECO:0000256" key="1">
    <source>
        <dbReference type="SAM" id="MobiDB-lite"/>
    </source>
</evidence>
<dbReference type="PANTHER" id="PTHR42912">
    <property type="entry name" value="METHYLTRANSFERASE"/>
    <property type="match status" value="1"/>
</dbReference>
<dbReference type="EMBL" id="JAUSSU010000012">
    <property type="protein sequence ID" value="MDQ0115772.1"/>
    <property type="molecule type" value="Genomic_DNA"/>
</dbReference>
<dbReference type="RefSeq" id="WP_307207702.1">
    <property type="nucleotide sequence ID" value="NZ_JAUSSU010000012.1"/>
</dbReference>
<gene>
    <name evidence="3" type="ORF">J2T15_005239</name>
</gene>
<dbReference type="InterPro" id="IPR029063">
    <property type="entry name" value="SAM-dependent_MTases_sf"/>
</dbReference>
<keyword evidence="3" id="KW-0830">Ubiquinone</keyword>
<sequence>MDKQSLRTTYNQHAEQRNNNGIEPWKEQERERFLSLLKQEGRQSLLEVGAGTGRDSLFFAQNGLDVFAVDLSDEMVALCLDKGLRANTMDFYELEFEDDHFDAIYALNCLLHVPKSDLPKVLREIQRVLKPGGLFFCGVYGGQDTEGVWEQDTYEPKRFFSMYLDEDIVSLFGRHFEIIDFHTVPMSEGAPHFQSLTLRK</sequence>
<accession>A0ABT9U7Z0</accession>
<dbReference type="InterPro" id="IPR050508">
    <property type="entry name" value="Methyltransf_Superfamily"/>
</dbReference>
<comment type="caution">
    <text evidence="3">The sequence shown here is derived from an EMBL/GenBank/DDBJ whole genome shotgun (WGS) entry which is preliminary data.</text>
</comment>
<dbReference type="SUPFAM" id="SSF53335">
    <property type="entry name" value="S-adenosyl-L-methionine-dependent methyltransferases"/>
    <property type="match status" value="1"/>
</dbReference>
<organism evidence="3 4">
    <name type="scientific">Paenibacillus harenae</name>
    <dbReference type="NCBI Taxonomy" id="306543"/>
    <lineage>
        <taxon>Bacteria</taxon>
        <taxon>Bacillati</taxon>
        <taxon>Bacillota</taxon>
        <taxon>Bacilli</taxon>
        <taxon>Bacillales</taxon>
        <taxon>Paenibacillaceae</taxon>
        <taxon>Paenibacillus</taxon>
    </lineage>
</organism>
<feature type="compositionally biased region" description="Polar residues" evidence="1">
    <location>
        <begin position="1"/>
        <end position="21"/>
    </location>
</feature>
<dbReference type="Gene3D" id="3.40.50.150">
    <property type="entry name" value="Vaccinia Virus protein VP39"/>
    <property type="match status" value="1"/>
</dbReference>
<feature type="domain" description="Methyltransferase type 11" evidence="2">
    <location>
        <begin position="46"/>
        <end position="137"/>
    </location>
</feature>